<keyword evidence="2" id="KW-1185">Reference proteome</keyword>
<dbReference type="EMBL" id="MU268085">
    <property type="protein sequence ID" value="KAH7906009.1"/>
    <property type="molecule type" value="Genomic_DNA"/>
</dbReference>
<dbReference type="Proteomes" id="UP000790377">
    <property type="component" value="Unassembled WGS sequence"/>
</dbReference>
<evidence type="ECO:0000313" key="1">
    <source>
        <dbReference type="EMBL" id="KAH7906009.1"/>
    </source>
</evidence>
<gene>
    <name evidence="1" type="ORF">BJ138DRAFT_681089</name>
</gene>
<comment type="caution">
    <text evidence="1">The sequence shown here is derived from an EMBL/GenBank/DDBJ whole genome shotgun (WGS) entry which is preliminary data.</text>
</comment>
<reference evidence="1" key="1">
    <citation type="journal article" date="2021" name="New Phytol.">
        <title>Evolutionary innovations through gain and loss of genes in the ectomycorrhizal Boletales.</title>
        <authorList>
            <person name="Wu G."/>
            <person name="Miyauchi S."/>
            <person name="Morin E."/>
            <person name="Kuo A."/>
            <person name="Drula E."/>
            <person name="Varga T."/>
            <person name="Kohler A."/>
            <person name="Feng B."/>
            <person name="Cao Y."/>
            <person name="Lipzen A."/>
            <person name="Daum C."/>
            <person name="Hundley H."/>
            <person name="Pangilinan J."/>
            <person name="Johnson J."/>
            <person name="Barry K."/>
            <person name="LaButti K."/>
            <person name="Ng V."/>
            <person name="Ahrendt S."/>
            <person name="Min B."/>
            <person name="Choi I.G."/>
            <person name="Park H."/>
            <person name="Plett J.M."/>
            <person name="Magnuson J."/>
            <person name="Spatafora J.W."/>
            <person name="Nagy L.G."/>
            <person name="Henrissat B."/>
            <person name="Grigoriev I.V."/>
            <person name="Yang Z.L."/>
            <person name="Xu J."/>
            <person name="Martin F.M."/>
        </authorList>
    </citation>
    <scope>NUCLEOTIDE SEQUENCE</scope>
    <source>
        <strain evidence="1">ATCC 28755</strain>
    </source>
</reference>
<proteinExistence type="predicted"/>
<name>A0ACB7ZXY0_9AGAM</name>
<accession>A0ACB7ZXY0</accession>
<protein>
    <submittedName>
        <fullName evidence="1">Glycosyltransferase family 24 protein</fullName>
    </submittedName>
</protein>
<sequence>MAPSHLLAIASCILASLSLTKAHGASPPVKVSLRSSFAAPNPLLEVLETISLEDPSVFFPLLSKFPLSQHPNTPQSAHTGVLEVASSLLETPALASINTLLALHAASPRLAASAEYYNALTTSMNEGGVALKQGCESWVDWYGEVVCDADTLRRLASSIDSSRPKPKRLPFDHAYPLPPSLESPRYAAILYADPTSPGFASLHATLLSLQPQIEYILRWAGGATEDNKGSLTSYLTGYGVSLDLKKMDYLALDDRNGQGNAAKSDSSRSASDEKDIVEKDVLACIFDSMPHIDARAEEKARTNEPLSKEEIAVLGLQATQFLATFSDAEHQCWPNTQLPPVASLLHSFSNSLPQYLTSLSRKIKLSEGLMDEVYENWAKAAPGVNMVWANGKVLAETDGSGGTIYGLLRTLRRERAIVRSLVDLGLTREQAIELLMHPAHTAAPSKPKSESPTAKGSARGSAKRFATEPESVESEVEKDTENRGEFIVPPKWADALDGLIDASDRPEGGELVLWWNDLENDRRYSRFPASLQILLRTHPAQLFSPLLQLRMNLINVIIVLDLSDPQSLVFLGNQVENVINRGFPLRWGLVPAVESVEGAKMARLTYYIAENYGQARLSGFIRDIASAHVQLKSTTLLWPVIRQFFTSLEATDDLDAIIGGILDAPKANEILENARKYGRRLGVTSTEGSSQGHAFVNGKYFEINDMFLREIQTEVPTQLQFLQEMVYLGEITDEDTPTISTFFYDLPGTSSRRNAYIYASNPAAGGHALAASSLRVFNIPELATRTGFNVGPGAFVTPVGEDSIPISMYVIGDLESVSGRELAKEALQFVASSSESRVTFIHNPVDVSKVAELSHPASQITRLVSSGNLAKNTPGQLILALGFTDESNGEAAQATFAQELNFGETSDDITDPGPAFTQSTQLLMRELGLAPGARAILVNGRLVGPFDASSDFVARDFQTLEEYEMKKRVGRVVEALGGVMDDIDDLNSSEYSHLVHVASSIIAAIQQPDPSEAGLFDSASKPRTQNYRYLSGNYTKFEIGNKASALSHIAILLDPLSEAAQRWSSILNIWPDIFPDVFVELYINPSQHTEIPLKRFYRYNVAARLMYDENGQEIPAQVTFNGLPEEPIYTLGMDVPPSWLVRPREALYDLDNIQLGTLSPEDRENGLHALFALDYIVIEGHAREENTNNPPRGVQLQLTTSTDPTPIDDTQVVLNLGYLQFKAKPGIFQLEIREGRSRDVFEMESVGGEGWNSPTVAEIGNELTVMSFEGLTIYPRMTRKSGMEEVDVLEDLVEVSKPHSVIDDIVSRVTSLFKPKDNIATDLVAKGDGQADINIFTVASGLLYERFVSIMIVSVLRNTKSSVKFWFIENFLSPTFLEFIPHMAAEYGFQYELVTYKWPSWLRAQKEKQRIIWAYKILFLDVLFPMDLKKVIFVDADQIVRADLQELVDLDLHGAPYGYTPMGDDNYDMEGFRFWKTGYWKDFLAGRPYHISALYVVDLVRFRQMAAGDILRGQYQALSADPNSLANLDQDLPNNIQRDVPIYSLHEDWLWCETWCSKDRLHRAKTIDLCQNPLTKEPKLSRARQIPEWEEYDSEIAHFTRKLAEDGKIRSSVATADTNVLANVGLSSSPEKDEAEVKAAEADTSSGSETGQQHDEL</sequence>
<organism evidence="1 2">
    <name type="scientific">Hygrophoropsis aurantiaca</name>
    <dbReference type="NCBI Taxonomy" id="72124"/>
    <lineage>
        <taxon>Eukaryota</taxon>
        <taxon>Fungi</taxon>
        <taxon>Dikarya</taxon>
        <taxon>Basidiomycota</taxon>
        <taxon>Agaricomycotina</taxon>
        <taxon>Agaricomycetes</taxon>
        <taxon>Agaricomycetidae</taxon>
        <taxon>Boletales</taxon>
        <taxon>Coniophorineae</taxon>
        <taxon>Hygrophoropsidaceae</taxon>
        <taxon>Hygrophoropsis</taxon>
    </lineage>
</organism>
<evidence type="ECO:0000313" key="2">
    <source>
        <dbReference type="Proteomes" id="UP000790377"/>
    </source>
</evidence>